<gene>
    <name evidence="1" type="ORF">CROST_042300</name>
</gene>
<keyword evidence="2" id="KW-1185">Reference proteome</keyword>
<dbReference type="SUPFAM" id="SSF55729">
    <property type="entry name" value="Acyl-CoA N-acyltransferases (Nat)"/>
    <property type="match status" value="1"/>
</dbReference>
<name>A0A1S8M9I0_9CLOT</name>
<dbReference type="RefSeq" id="WP_242950842.1">
    <property type="nucleotide sequence ID" value="NZ_CP096983.1"/>
</dbReference>
<reference evidence="1 2" key="1">
    <citation type="submission" date="2022-04" db="EMBL/GenBank/DDBJ databases">
        <title>Genome sequence of C. roseum typestrain.</title>
        <authorList>
            <person name="Poehlein A."/>
            <person name="Schoch T."/>
            <person name="Duerre P."/>
            <person name="Daniel R."/>
        </authorList>
    </citation>
    <scope>NUCLEOTIDE SEQUENCE [LARGE SCALE GENOMIC DNA]</scope>
    <source>
        <strain evidence="1 2">DSM 7320</strain>
    </source>
</reference>
<accession>A0A1S8M9I0</accession>
<dbReference type="InterPro" id="IPR016181">
    <property type="entry name" value="Acyl_CoA_acyltransferase"/>
</dbReference>
<sequence length="273" mass="32031">MEKIIIRGKEYRFIKDYKNNNLLRNSLNLLTQSIFGFNFEVWYTEGFWGDFYIPYSIFDNDKIVANVSVSVMDCEVLNEVKRYVQLGTVMTDVNYRNQGLSEYLINKVIEEWKNKSDMIYLFANDSVLKFYPKFGFEAACEYEYSKKINSKNNTIKTKKLDMSLKESKELFLRSVVTSNPMAKISVLKNMSLAMFYCCYSMSDQVYYIEDYSAVAVAEFYDNILKLKEVFCTEETDIDKIINKLAYNGIKKVVFGFTPKRAEDCEVKILKEKI</sequence>
<dbReference type="Proteomes" id="UP000190951">
    <property type="component" value="Chromosome"/>
</dbReference>
<evidence type="ECO:0000313" key="2">
    <source>
        <dbReference type="Proteomes" id="UP000190951"/>
    </source>
</evidence>
<dbReference type="Gene3D" id="3.40.630.30">
    <property type="match status" value="1"/>
</dbReference>
<dbReference type="EMBL" id="CP096983">
    <property type="protein sequence ID" value="URZ13464.1"/>
    <property type="molecule type" value="Genomic_DNA"/>
</dbReference>
<organism evidence="1 2">
    <name type="scientific">Clostridium felsineum</name>
    <dbReference type="NCBI Taxonomy" id="36839"/>
    <lineage>
        <taxon>Bacteria</taxon>
        <taxon>Bacillati</taxon>
        <taxon>Bacillota</taxon>
        <taxon>Clostridia</taxon>
        <taxon>Eubacteriales</taxon>
        <taxon>Clostridiaceae</taxon>
        <taxon>Clostridium</taxon>
    </lineage>
</organism>
<dbReference type="PROSITE" id="PS51186">
    <property type="entry name" value="GNAT"/>
    <property type="match status" value="1"/>
</dbReference>
<protein>
    <submittedName>
        <fullName evidence="1">Uncharacterized protein</fullName>
    </submittedName>
</protein>
<dbReference type="InterPro" id="IPR000182">
    <property type="entry name" value="GNAT_dom"/>
</dbReference>
<dbReference type="Pfam" id="PF13527">
    <property type="entry name" value="Acetyltransf_9"/>
    <property type="match status" value="1"/>
</dbReference>
<dbReference type="AlphaFoldDB" id="A0A1S8M9I0"/>
<dbReference type="STRING" id="84029.CROST_29660"/>
<proteinExistence type="predicted"/>
<dbReference type="KEGG" id="crw:CROST_042300"/>
<dbReference type="GO" id="GO:0016747">
    <property type="term" value="F:acyltransferase activity, transferring groups other than amino-acyl groups"/>
    <property type="evidence" value="ECO:0007669"/>
    <property type="project" value="InterPro"/>
</dbReference>
<evidence type="ECO:0000313" key="1">
    <source>
        <dbReference type="EMBL" id="URZ13464.1"/>
    </source>
</evidence>